<dbReference type="InterPro" id="IPR004119">
    <property type="entry name" value="EcKL"/>
</dbReference>
<protein>
    <recommendedName>
        <fullName evidence="1">CHK kinase-like domain-containing protein</fullName>
    </recommendedName>
</protein>
<evidence type="ECO:0000259" key="1">
    <source>
        <dbReference type="SMART" id="SM00587"/>
    </source>
</evidence>
<feature type="domain" description="CHK kinase-like" evidence="1">
    <location>
        <begin position="141"/>
        <end position="336"/>
    </location>
</feature>
<organism evidence="2 3">
    <name type="scientific">Hermetia illucens</name>
    <name type="common">Black soldier fly</name>
    <dbReference type="NCBI Taxonomy" id="343691"/>
    <lineage>
        <taxon>Eukaryota</taxon>
        <taxon>Metazoa</taxon>
        <taxon>Ecdysozoa</taxon>
        <taxon>Arthropoda</taxon>
        <taxon>Hexapoda</taxon>
        <taxon>Insecta</taxon>
        <taxon>Pterygota</taxon>
        <taxon>Neoptera</taxon>
        <taxon>Endopterygota</taxon>
        <taxon>Diptera</taxon>
        <taxon>Brachycera</taxon>
        <taxon>Stratiomyomorpha</taxon>
        <taxon>Stratiomyidae</taxon>
        <taxon>Hermetiinae</taxon>
        <taxon>Hermetia</taxon>
    </lineage>
</organism>
<keyword evidence="3" id="KW-1185">Reference proteome</keyword>
<sequence length="418" mass="48603">MSSKPQPPAIPNFGELIEPFLDGKKLVSYESEYFTAPGDNYGSTIFKVVATVQNANGTEKTNLDLIAKLLPENEFFRQMFQPERTFRTEKHCYMKIAPDFIRLQKEAGLSDNEMTNVFAKCYGGRISLKKNADKVDSGAALILDNLATAGYVMGDRLKGFDYETTVVIIRDLARFHATCVAYRTKYPEEFEKYSKSFLKPFAVDHALPEDMRTQMIEDNLNIMKNLPGVNDELFEKIKIAFSLSDEHVNNLEPRPDSLFTAIAHNDFWTNNMMIRYDAQGKPLDMKMVDFQIATYDSLIHDLVFFLALSVQTDIMKTKFDDFVEQYYNQFITWLERLGCDTTNYSFEKFDEELHQIAVLQFQHVVVMHRVLSLRKDKLPEDQLTDVDLLMNTENFAHNYFDKLHDIIKLFEEKHFFRE</sequence>
<dbReference type="AlphaFoldDB" id="A0A7R8UGM7"/>
<gene>
    <name evidence="2" type="ORF">HERILL_LOCUS3408</name>
</gene>
<dbReference type="Pfam" id="PF02958">
    <property type="entry name" value="EcKL"/>
    <property type="match status" value="1"/>
</dbReference>
<dbReference type="PANTHER" id="PTHR11012:SF55">
    <property type="entry name" value="BHLH DOMAIN-CONTAINING PROTEIN"/>
    <property type="match status" value="1"/>
</dbReference>
<dbReference type="Proteomes" id="UP000594454">
    <property type="component" value="Chromosome 1"/>
</dbReference>
<dbReference type="Gene3D" id="3.90.1200.10">
    <property type="match status" value="1"/>
</dbReference>
<accession>A0A7R8UGM7</accession>
<proteinExistence type="predicted"/>
<dbReference type="InParanoid" id="A0A7R8UGM7"/>
<evidence type="ECO:0000313" key="3">
    <source>
        <dbReference type="Proteomes" id="UP000594454"/>
    </source>
</evidence>
<dbReference type="SUPFAM" id="SSF56112">
    <property type="entry name" value="Protein kinase-like (PK-like)"/>
    <property type="match status" value="1"/>
</dbReference>
<dbReference type="EMBL" id="LR899009">
    <property type="protein sequence ID" value="CAD7080243.1"/>
    <property type="molecule type" value="Genomic_DNA"/>
</dbReference>
<dbReference type="SMART" id="SM00587">
    <property type="entry name" value="CHK"/>
    <property type="match status" value="1"/>
</dbReference>
<name>A0A7R8UGM7_HERIL</name>
<dbReference type="InterPro" id="IPR011009">
    <property type="entry name" value="Kinase-like_dom_sf"/>
</dbReference>
<dbReference type="PANTHER" id="PTHR11012">
    <property type="entry name" value="PROTEIN KINASE-LIKE DOMAIN-CONTAINING"/>
    <property type="match status" value="1"/>
</dbReference>
<dbReference type="InterPro" id="IPR015897">
    <property type="entry name" value="CHK_kinase-like"/>
</dbReference>
<reference evidence="2 3" key="1">
    <citation type="submission" date="2020-11" db="EMBL/GenBank/DDBJ databases">
        <authorList>
            <person name="Wallbank WR R."/>
            <person name="Pardo Diaz C."/>
            <person name="Kozak K."/>
            <person name="Martin S."/>
            <person name="Jiggins C."/>
            <person name="Moest M."/>
            <person name="Warren A I."/>
            <person name="Generalovic N T."/>
            <person name="Byers J.R.P. K."/>
            <person name="Montejo-Kovacevich G."/>
            <person name="Yen C E."/>
        </authorList>
    </citation>
    <scope>NUCLEOTIDE SEQUENCE [LARGE SCALE GENOMIC DNA]</scope>
</reference>
<evidence type="ECO:0000313" key="2">
    <source>
        <dbReference type="EMBL" id="CAD7080243.1"/>
    </source>
</evidence>
<dbReference type="OrthoDB" id="191037at2759"/>